<evidence type="ECO:0000256" key="15">
    <source>
        <dbReference type="ARBA" id="ARBA00032637"/>
    </source>
</evidence>
<comment type="similarity">
    <text evidence="17">Belongs to the adenylyl cyclase class-4/guanylyl cyclase family.</text>
</comment>
<dbReference type="SUPFAM" id="SSF48452">
    <property type="entry name" value="TPR-like"/>
    <property type="match status" value="2"/>
</dbReference>
<feature type="coiled-coil region" evidence="18">
    <location>
        <begin position="491"/>
        <end position="519"/>
    </location>
</feature>
<dbReference type="InterPro" id="IPR029787">
    <property type="entry name" value="Nucleotide_cyclase"/>
</dbReference>
<evidence type="ECO:0000256" key="1">
    <source>
        <dbReference type="ARBA" id="ARBA00001593"/>
    </source>
</evidence>
<dbReference type="PROSITE" id="PS50125">
    <property type="entry name" value="GUANYLATE_CYCLASE_2"/>
    <property type="match status" value="1"/>
</dbReference>
<dbReference type="RefSeq" id="WP_225698720.1">
    <property type="nucleotide sequence ID" value="NZ_JAIXNE010000002.1"/>
</dbReference>
<dbReference type="Gene3D" id="3.30.70.1230">
    <property type="entry name" value="Nucleotide cyclase"/>
    <property type="match status" value="1"/>
</dbReference>
<feature type="region of interest" description="Disordered" evidence="19">
    <location>
        <begin position="601"/>
        <end position="621"/>
    </location>
</feature>
<proteinExistence type="inferred from homology"/>
<evidence type="ECO:0000256" key="10">
    <source>
        <dbReference type="ARBA" id="ARBA00022989"/>
    </source>
</evidence>
<evidence type="ECO:0000256" key="7">
    <source>
        <dbReference type="ARBA" id="ARBA00022741"/>
    </source>
</evidence>
<evidence type="ECO:0000256" key="20">
    <source>
        <dbReference type="SAM" id="Phobius"/>
    </source>
</evidence>
<dbReference type="GO" id="GO:0046872">
    <property type="term" value="F:metal ion binding"/>
    <property type="evidence" value="ECO:0007669"/>
    <property type="project" value="UniProtKB-KW"/>
</dbReference>
<keyword evidence="12 20" id="KW-0472">Membrane</keyword>
<dbReference type="PANTHER" id="PTHR11920:SF335">
    <property type="entry name" value="GUANYLATE CYCLASE"/>
    <property type="match status" value="1"/>
</dbReference>
<dbReference type="Pfam" id="PF00211">
    <property type="entry name" value="Guanylate_cyc"/>
    <property type="match status" value="1"/>
</dbReference>
<dbReference type="SMART" id="SM00044">
    <property type="entry name" value="CYCc"/>
    <property type="match status" value="1"/>
</dbReference>
<dbReference type="GO" id="GO:0006171">
    <property type="term" value="P:cAMP biosynthetic process"/>
    <property type="evidence" value="ECO:0007669"/>
    <property type="project" value="UniProtKB-KW"/>
</dbReference>
<keyword evidence="9" id="KW-0460">Magnesium</keyword>
<evidence type="ECO:0000256" key="17">
    <source>
        <dbReference type="RuleBase" id="RU000405"/>
    </source>
</evidence>
<dbReference type="InterPro" id="IPR050401">
    <property type="entry name" value="Cyclic_nucleotide_synthase"/>
</dbReference>
<gene>
    <name evidence="22" type="ORF">LDX50_12150</name>
</gene>
<evidence type="ECO:0000256" key="8">
    <source>
        <dbReference type="ARBA" id="ARBA00022840"/>
    </source>
</evidence>
<dbReference type="GO" id="GO:0035556">
    <property type="term" value="P:intracellular signal transduction"/>
    <property type="evidence" value="ECO:0007669"/>
    <property type="project" value="InterPro"/>
</dbReference>
<dbReference type="Gene3D" id="1.25.40.10">
    <property type="entry name" value="Tetratricopeptide repeat domain"/>
    <property type="match status" value="1"/>
</dbReference>
<evidence type="ECO:0000256" key="9">
    <source>
        <dbReference type="ARBA" id="ARBA00022842"/>
    </source>
</evidence>
<evidence type="ECO:0000256" key="12">
    <source>
        <dbReference type="ARBA" id="ARBA00023136"/>
    </source>
</evidence>
<feature type="transmembrane region" description="Helical" evidence="20">
    <location>
        <begin position="352"/>
        <end position="372"/>
    </location>
</feature>
<evidence type="ECO:0000256" key="19">
    <source>
        <dbReference type="SAM" id="MobiDB-lite"/>
    </source>
</evidence>
<keyword evidence="6" id="KW-0479">Metal-binding</keyword>
<comment type="subunit">
    <text evidence="16">Homodimer. Can also exist as monomer.</text>
</comment>
<evidence type="ECO:0000256" key="18">
    <source>
        <dbReference type="SAM" id="Coils"/>
    </source>
</evidence>
<evidence type="ECO:0000256" key="11">
    <source>
        <dbReference type="ARBA" id="ARBA00022998"/>
    </source>
</evidence>
<dbReference type="InterPro" id="IPR018297">
    <property type="entry name" value="A/G_cyclase_CS"/>
</dbReference>
<evidence type="ECO:0000259" key="21">
    <source>
        <dbReference type="PROSITE" id="PS50125"/>
    </source>
</evidence>
<keyword evidence="7" id="KW-0547">Nucleotide-binding</keyword>
<dbReference type="SUPFAM" id="SSF55073">
    <property type="entry name" value="Nucleotide cyclase"/>
    <property type="match status" value="1"/>
</dbReference>
<dbReference type="PANTHER" id="PTHR11920">
    <property type="entry name" value="GUANYLYL CYCLASE"/>
    <property type="match status" value="1"/>
</dbReference>
<dbReference type="InterPro" id="IPR011990">
    <property type="entry name" value="TPR-like_helical_dom_sf"/>
</dbReference>
<dbReference type="SMART" id="SM00028">
    <property type="entry name" value="TPR"/>
    <property type="match status" value="6"/>
</dbReference>
<keyword evidence="5 20" id="KW-0812">Transmembrane</keyword>
<keyword evidence="8" id="KW-0067">ATP-binding</keyword>
<comment type="catalytic activity">
    <reaction evidence="1">
        <text>ATP = 3',5'-cyclic AMP + diphosphate</text>
        <dbReference type="Rhea" id="RHEA:15389"/>
        <dbReference type="ChEBI" id="CHEBI:30616"/>
        <dbReference type="ChEBI" id="CHEBI:33019"/>
        <dbReference type="ChEBI" id="CHEBI:58165"/>
        <dbReference type="EC" id="4.6.1.1"/>
    </reaction>
</comment>
<keyword evidence="23" id="KW-1185">Reference proteome</keyword>
<evidence type="ECO:0000256" key="4">
    <source>
        <dbReference type="ARBA" id="ARBA00021420"/>
    </source>
</evidence>
<name>A0A9X1HRF7_9BACT</name>
<dbReference type="FunFam" id="3.30.70.1230:FF:000033">
    <property type="entry name" value="Adenylate cyclase"/>
    <property type="match status" value="1"/>
</dbReference>
<evidence type="ECO:0000256" key="13">
    <source>
        <dbReference type="ARBA" id="ARBA00023239"/>
    </source>
</evidence>
<evidence type="ECO:0000256" key="5">
    <source>
        <dbReference type="ARBA" id="ARBA00022692"/>
    </source>
</evidence>
<dbReference type="GO" id="GO:0005524">
    <property type="term" value="F:ATP binding"/>
    <property type="evidence" value="ECO:0007669"/>
    <property type="project" value="UniProtKB-KW"/>
</dbReference>
<accession>A0A9X1HRF7</accession>
<feature type="domain" description="Guanylate cyclase" evidence="21">
    <location>
        <begin position="423"/>
        <end position="553"/>
    </location>
</feature>
<dbReference type="GO" id="GO:0005886">
    <property type="term" value="C:plasma membrane"/>
    <property type="evidence" value="ECO:0007669"/>
    <property type="project" value="UniProtKB-ARBA"/>
</dbReference>
<organism evidence="22 23">
    <name type="scientific">Fulvivirga sedimenti</name>
    <dbReference type="NCBI Taxonomy" id="2879465"/>
    <lineage>
        <taxon>Bacteria</taxon>
        <taxon>Pseudomonadati</taxon>
        <taxon>Bacteroidota</taxon>
        <taxon>Cytophagia</taxon>
        <taxon>Cytophagales</taxon>
        <taxon>Fulvivirgaceae</taxon>
        <taxon>Fulvivirga</taxon>
    </lineage>
</organism>
<dbReference type="CDD" id="cd07302">
    <property type="entry name" value="CHD"/>
    <property type="match status" value="1"/>
</dbReference>
<dbReference type="InterPro" id="IPR019734">
    <property type="entry name" value="TPR_rpt"/>
</dbReference>
<keyword evidence="18" id="KW-0175">Coiled coil</keyword>
<keyword evidence="11" id="KW-0115">cAMP biosynthesis</keyword>
<protein>
    <recommendedName>
        <fullName evidence="4">Adenylate cyclase</fullName>
        <ecNumber evidence="3">4.6.1.1</ecNumber>
    </recommendedName>
    <alternativeName>
        <fullName evidence="14">ATP pyrophosphate-lyase</fullName>
    </alternativeName>
    <alternativeName>
        <fullName evidence="15">Adenylyl cyclase</fullName>
    </alternativeName>
</protein>
<evidence type="ECO:0000256" key="2">
    <source>
        <dbReference type="ARBA" id="ARBA00004370"/>
    </source>
</evidence>
<keyword evidence="10 20" id="KW-1133">Transmembrane helix</keyword>
<dbReference type="AlphaFoldDB" id="A0A9X1HRF7"/>
<evidence type="ECO:0000256" key="3">
    <source>
        <dbReference type="ARBA" id="ARBA00012201"/>
    </source>
</evidence>
<comment type="caution">
    <text evidence="22">The sequence shown here is derived from an EMBL/GenBank/DDBJ whole genome shotgun (WGS) entry which is preliminary data.</text>
</comment>
<dbReference type="Proteomes" id="UP001139409">
    <property type="component" value="Unassembled WGS sequence"/>
</dbReference>
<sequence>MPITVFSQILQQADSLEDRYLKGDFPEEERIALLRELAYAGDVDKMLKYSNELIETAERLDSLDGLGDGYIYKGHALRLKSDLPEALKNYFEATRIGRQLNKVKRIARSEISIADVYSMMGNHQNAVRYYQSAIGLLRDIQDSIGFSSALENLGDEYLTVDMPDSALMFFDESGRVFRAMNYTEGLAYNLGNRGIAYAQLGRDQMAKDTINRAVTMMEIMQNYYPISVYLTYMSDIYLNQGNWTVAMNYAQRSLEIAQKHGLKDQLSGATLKISELYEQKGEYSKSLDFYKQHIAYRDSVNNIASVQEMANIRANFEIAQNKEMAEIRANFEIAQKQVEVDLLNQKRRVQQIIVIAVASALFLISLLALGLFRRNKFIQRTKRLIEKEKDRSDNLLLNILPEETAQELKESGRVKAKRFESVTVLFTDFKGFTYYSEDLTPEQLVKSVDFYFSKFDEIIEKYGLEKIKTIGDAYMCAGGLPFPSEDHALKVTQAAFEIAEFMEEMKQTKEEEIAHFEVRIGINTGPVVAGVVGTKKFAYDIWGDTVNIASRMESNSLPGHINISENTHQLVKDHFDCIFRGEIHVKNKGMMKMYFVNRKHNSNGKSNTEHIDEPSSVQNQG</sequence>
<evidence type="ECO:0000256" key="16">
    <source>
        <dbReference type="ARBA" id="ARBA00064436"/>
    </source>
</evidence>
<dbReference type="EMBL" id="JAIXNE010000002">
    <property type="protein sequence ID" value="MCA6075623.1"/>
    <property type="molecule type" value="Genomic_DNA"/>
</dbReference>
<dbReference type="PROSITE" id="PS00452">
    <property type="entry name" value="GUANYLATE_CYCLASE_1"/>
    <property type="match status" value="1"/>
</dbReference>
<dbReference type="EC" id="4.6.1.1" evidence="3"/>
<evidence type="ECO:0000256" key="14">
    <source>
        <dbReference type="ARBA" id="ARBA00032597"/>
    </source>
</evidence>
<keyword evidence="13 17" id="KW-0456">Lyase</keyword>
<evidence type="ECO:0000313" key="23">
    <source>
        <dbReference type="Proteomes" id="UP001139409"/>
    </source>
</evidence>
<comment type="subcellular location">
    <subcellularLocation>
        <location evidence="2">Membrane</location>
    </subcellularLocation>
</comment>
<dbReference type="GO" id="GO:0004016">
    <property type="term" value="F:adenylate cyclase activity"/>
    <property type="evidence" value="ECO:0007669"/>
    <property type="project" value="UniProtKB-EC"/>
</dbReference>
<evidence type="ECO:0000313" key="22">
    <source>
        <dbReference type="EMBL" id="MCA6075623.1"/>
    </source>
</evidence>
<dbReference type="InterPro" id="IPR001054">
    <property type="entry name" value="A/G_cyclase"/>
</dbReference>
<reference evidence="22" key="1">
    <citation type="submission" date="2021-09" db="EMBL/GenBank/DDBJ databases">
        <title>Fulvivirga sp. isolated from coastal sediment.</title>
        <authorList>
            <person name="Yu H."/>
        </authorList>
    </citation>
    <scope>NUCLEOTIDE SEQUENCE</scope>
    <source>
        <strain evidence="22">1062</strain>
    </source>
</reference>
<evidence type="ECO:0000256" key="6">
    <source>
        <dbReference type="ARBA" id="ARBA00022723"/>
    </source>
</evidence>